<evidence type="ECO:0000313" key="3">
    <source>
        <dbReference type="EMBL" id="BBG27106.1"/>
    </source>
</evidence>
<dbReference type="AlphaFoldDB" id="A0A510DVZ3"/>
<evidence type="ECO:0000313" key="4">
    <source>
        <dbReference type="Proteomes" id="UP000322983"/>
    </source>
</evidence>
<accession>A0A510DVZ3</accession>
<evidence type="ECO:0000313" key="5">
    <source>
        <dbReference type="Proteomes" id="UP000325030"/>
    </source>
</evidence>
<dbReference type="EMBL" id="AP018930">
    <property type="protein sequence ID" value="BBG27106.1"/>
    <property type="molecule type" value="Genomic_DNA"/>
</dbReference>
<name>A0A510DVZ3_9CREN</name>
<feature type="transmembrane region" description="Helical" evidence="1">
    <location>
        <begin position="59"/>
        <end position="78"/>
    </location>
</feature>
<protein>
    <submittedName>
        <fullName evidence="2">Uncharacterized protein</fullName>
    </submittedName>
</protein>
<organism evidence="2 4">
    <name type="scientific">Sulfuracidifex tepidarius</name>
    <dbReference type="NCBI Taxonomy" id="1294262"/>
    <lineage>
        <taxon>Archaea</taxon>
        <taxon>Thermoproteota</taxon>
        <taxon>Thermoprotei</taxon>
        <taxon>Sulfolobales</taxon>
        <taxon>Sulfolobaceae</taxon>
        <taxon>Sulfuracidifex</taxon>
    </lineage>
</organism>
<dbReference type="KEGG" id="step:IC006_1659"/>
<evidence type="ECO:0000256" key="1">
    <source>
        <dbReference type="SAM" id="Phobius"/>
    </source>
</evidence>
<dbReference type="Proteomes" id="UP000322983">
    <property type="component" value="Chromosome"/>
</dbReference>
<proteinExistence type="predicted"/>
<gene>
    <name evidence="2" type="ORF">IC006_1659</name>
    <name evidence="3" type="ORF">IC007_1636</name>
</gene>
<keyword evidence="1" id="KW-1133">Transmembrane helix</keyword>
<keyword evidence="1" id="KW-0472">Membrane</keyword>
<reference evidence="5" key="1">
    <citation type="submission" date="2018-09" db="EMBL/GenBank/DDBJ databases">
        <title>Complete Genome Sequencing of Sulfolobus sp. JCM 16834.</title>
        <authorList>
            <person name="Kato S."/>
            <person name="Itoh T."/>
            <person name="Ohkuma M."/>
        </authorList>
    </citation>
    <scope>NUCLEOTIDE SEQUENCE [LARGE SCALE GENOMIC DNA]</scope>
    <source>
        <strain evidence="5">IC-007</strain>
    </source>
</reference>
<reference evidence="2 4" key="2">
    <citation type="journal article" date="2020" name="Int. J. Syst. Evol. Microbiol.">
        <title>Sulfuracidifex tepidarius gen. nov., sp. nov. and transfer of Sulfolobus metallicus Huber and Stetter 1992 to the genus Sulfuracidifex as Sulfuracidifex metallicus comb. nov.</title>
        <authorList>
            <person name="Itoh T."/>
            <person name="Miura T."/>
            <person name="Sakai H.D."/>
            <person name="Kato S."/>
            <person name="Ohkuma M."/>
            <person name="Takashina T."/>
        </authorList>
    </citation>
    <scope>NUCLEOTIDE SEQUENCE [LARGE SCALE GENOMIC DNA]</scope>
    <source>
        <strain evidence="2 4">IC-006</strain>
        <strain evidence="3">IC-007</strain>
    </source>
</reference>
<evidence type="ECO:0000313" key="2">
    <source>
        <dbReference type="EMBL" id="BBG24349.1"/>
    </source>
</evidence>
<accession>A0A510E3Q6</accession>
<sequence>MYTSLLFLRDNILTSLNEKSHMEKYSISTWILLLGPIVAFFALTIWVVSVLYANPTYRPIAPIALAFAIIFGVAGVFWRHKFGKVLF</sequence>
<dbReference type="Proteomes" id="UP000325030">
    <property type="component" value="Chromosome"/>
</dbReference>
<dbReference type="EMBL" id="AP018929">
    <property type="protein sequence ID" value="BBG24349.1"/>
    <property type="molecule type" value="Genomic_DNA"/>
</dbReference>
<dbReference type="STRING" id="1294262.GCA_001316085_00367"/>
<keyword evidence="4" id="KW-1185">Reference proteome</keyword>
<feature type="transmembrane region" description="Helical" evidence="1">
    <location>
        <begin position="30"/>
        <end position="53"/>
    </location>
</feature>
<keyword evidence="1" id="KW-0812">Transmembrane</keyword>